<evidence type="ECO:0000313" key="2">
    <source>
        <dbReference type="EMBL" id="CUQ65308.1"/>
    </source>
</evidence>
<keyword evidence="1" id="KW-0812">Transmembrane</keyword>
<keyword evidence="1" id="KW-0472">Membrane</keyword>
<dbReference type="KEGG" id="nio:NITINOP_0332"/>
<dbReference type="OrthoDB" id="9790998at2"/>
<dbReference type="Proteomes" id="UP000066284">
    <property type="component" value="Chromosome 1"/>
</dbReference>
<feature type="transmembrane region" description="Helical" evidence="1">
    <location>
        <begin position="89"/>
        <end position="109"/>
    </location>
</feature>
<dbReference type="EMBL" id="LN885086">
    <property type="protein sequence ID" value="CUQ65308.1"/>
    <property type="molecule type" value="Genomic_DNA"/>
</dbReference>
<name>A0A0S4KLK3_9BACT</name>
<proteinExistence type="predicted"/>
<organism evidence="2 3">
    <name type="scientific">Candidatus Nitrospira inopinata</name>
    <dbReference type="NCBI Taxonomy" id="1715989"/>
    <lineage>
        <taxon>Bacteria</taxon>
        <taxon>Pseudomonadati</taxon>
        <taxon>Nitrospirota</taxon>
        <taxon>Nitrospiria</taxon>
        <taxon>Nitrospirales</taxon>
        <taxon>Nitrospiraceae</taxon>
        <taxon>Nitrospira</taxon>
    </lineage>
</organism>
<evidence type="ECO:0000256" key="1">
    <source>
        <dbReference type="SAM" id="Phobius"/>
    </source>
</evidence>
<protein>
    <submittedName>
        <fullName evidence="2">Uncharacterized protein</fullName>
    </submittedName>
</protein>
<feature type="transmembrane region" description="Helical" evidence="1">
    <location>
        <begin position="57"/>
        <end position="73"/>
    </location>
</feature>
<accession>A0A0S4KLK3</accession>
<dbReference type="STRING" id="1715989.NITINOP_0332"/>
<gene>
    <name evidence="2" type="ORF">NITINOP_0332</name>
</gene>
<evidence type="ECO:0000313" key="3">
    <source>
        <dbReference type="Proteomes" id="UP000066284"/>
    </source>
</evidence>
<dbReference type="AlphaFoldDB" id="A0A0S4KLK3"/>
<keyword evidence="3" id="KW-1185">Reference proteome</keyword>
<reference evidence="3" key="1">
    <citation type="submission" date="2015-09" db="EMBL/GenBank/DDBJ databases">
        <authorList>
            <person name="Daims H."/>
        </authorList>
    </citation>
    <scope>NUCLEOTIDE SEQUENCE [LARGE SCALE GENOMIC DNA]</scope>
</reference>
<dbReference type="RefSeq" id="WP_062482375.1">
    <property type="nucleotide sequence ID" value="NZ_LN885086.1"/>
</dbReference>
<keyword evidence="1" id="KW-1133">Transmembrane helix</keyword>
<sequence>MSSGSRFDSLRTHSIRQRLFPEAIRWVLAPSVLWVSGFLTANFVVSGHYSWPQTSRVLILTATVLILSYEFVYKEQRSMNVSSGRAKAAVFYSCVIPYVTGWAVMLASWKW</sequence>
<feature type="transmembrane region" description="Helical" evidence="1">
    <location>
        <begin position="23"/>
        <end position="45"/>
    </location>
</feature>